<evidence type="ECO:0000313" key="3">
    <source>
        <dbReference type="Proteomes" id="UP001054252"/>
    </source>
</evidence>
<name>A0AAV5JUU2_9ROSI</name>
<feature type="region of interest" description="Disordered" evidence="1">
    <location>
        <begin position="18"/>
        <end position="39"/>
    </location>
</feature>
<protein>
    <submittedName>
        <fullName evidence="2">Uncharacterized protein</fullName>
    </submittedName>
</protein>
<accession>A0AAV5JUU2</accession>
<reference evidence="2 3" key="1">
    <citation type="journal article" date="2021" name="Commun. Biol.">
        <title>The genome of Shorea leprosula (Dipterocarpaceae) highlights the ecological relevance of drought in aseasonal tropical rainforests.</title>
        <authorList>
            <person name="Ng K.K.S."/>
            <person name="Kobayashi M.J."/>
            <person name="Fawcett J.A."/>
            <person name="Hatakeyama M."/>
            <person name="Paape T."/>
            <person name="Ng C.H."/>
            <person name="Ang C.C."/>
            <person name="Tnah L.H."/>
            <person name="Lee C.T."/>
            <person name="Nishiyama T."/>
            <person name="Sese J."/>
            <person name="O'Brien M.J."/>
            <person name="Copetti D."/>
            <person name="Mohd Noor M.I."/>
            <person name="Ong R.C."/>
            <person name="Putra M."/>
            <person name="Sireger I.Z."/>
            <person name="Indrioko S."/>
            <person name="Kosugi Y."/>
            <person name="Izuno A."/>
            <person name="Isagi Y."/>
            <person name="Lee S.L."/>
            <person name="Shimizu K.K."/>
        </authorList>
    </citation>
    <scope>NUCLEOTIDE SEQUENCE [LARGE SCALE GENOMIC DNA]</scope>
    <source>
        <strain evidence="2">214</strain>
    </source>
</reference>
<sequence length="127" mass="13788">MPLCSPTPLLAYTELARTSTPAQRPCSTSSPKPGLLPTPLTCPTPYHRTSHHHTLARLQPALQPADSASLLLHPSSLQQPTPPLCAALLLQQNLSAPPLFCNRILHPTLQPTEHETNLQDDITLQLS</sequence>
<organism evidence="2 3">
    <name type="scientific">Rubroshorea leprosula</name>
    <dbReference type="NCBI Taxonomy" id="152421"/>
    <lineage>
        <taxon>Eukaryota</taxon>
        <taxon>Viridiplantae</taxon>
        <taxon>Streptophyta</taxon>
        <taxon>Embryophyta</taxon>
        <taxon>Tracheophyta</taxon>
        <taxon>Spermatophyta</taxon>
        <taxon>Magnoliopsida</taxon>
        <taxon>eudicotyledons</taxon>
        <taxon>Gunneridae</taxon>
        <taxon>Pentapetalae</taxon>
        <taxon>rosids</taxon>
        <taxon>malvids</taxon>
        <taxon>Malvales</taxon>
        <taxon>Dipterocarpaceae</taxon>
        <taxon>Rubroshorea</taxon>
    </lineage>
</organism>
<gene>
    <name evidence="2" type="ORF">SLEP1_g26853</name>
</gene>
<keyword evidence="3" id="KW-1185">Reference proteome</keyword>
<dbReference type="AlphaFoldDB" id="A0AAV5JUU2"/>
<evidence type="ECO:0000256" key="1">
    <source>
        <dbReference type="SAM" id="MobiDB-lite"/>
    </source>
</evidence>
<proteinExistence type="predicted"/>
<dbReference type="Proteomes" id="UP001054252">
    <property type="component" value="Unassembled WGS sequence"/>
</dbReference>
<comment type="caution">
    <text evidence="2">The sequence shown here is derived from an EMBL/GenBank/DDBJ whole genome shotgun (WGS) entry which is preliminary data.</text>
</comment>
<evidence type="ECO:0000313" key="2">
    <source>
        <dbReference type="EMBL" id="GKV16171.1"/>
    </source>
</evidence>
<dbReference type="EMBL" id="BPVZ01000045">
    <property type="protein sequence ID" value="GKV16171.1"/>
    <property type="molecule type" value="Genomic_DNA"/>
</dbReference>